<dbReference type="OrthoDB" id="7211176at2759"/>
<dbReference type="Proteomes" id="UP000069272">
    <property type="component" value="Chromosome 2R"/>
</dbReference>
<dbReference type="VEuPathDB" id="VectorBase:AALB008786"/>
<name>A0A182FQG4_ANOAL</name>
<dbReference type="GeneID" id="118456662"/>
<evidence type="ECO:0000313" key="2">
    <source>
        <dbReference type="Proteomes" id="UP000069272"/>
    </source>
</evidence>
<dbReference type="RefSeq" id="XP_035773509.1">
    <property type="nucleotide sequence ID" value="XM_035917616.1"/>
</dbReference>
<proteinExistence type="predicted"/>
<dbReference type="KEGG" id="aali:118456662"/>
<accession>A0A182FQG4</accession>
<dbReference type="AlphaFoldDB" id="A0A182FQG4"/>
<evidence type="ECO:0000313" key="1">
    <source>
        <dbReference type="EnsemblMetazoa" id="AALB008786-PA"/>
    </source>
</evidence>
<reference evidence="1 2" key="1">
    <citation type="journal article" date="2017" name="G3 (Bethesda)">
        <title>The Physical Genome Mapping of Anopheles albimanus Corrected Scaffold Misassemblies and Identified Interarm Rearrangements in Genus Anopheles.</title>
        <authorList>
            <person name="Artemov G.N."/>
            <person name="Peery A.N."/>
            <person name="Jiang X."/>
            <person name="Tu Z."/>
            <person name="Stegniy V.N."/>
            <person name="Sharakhova M.V."/>
            <person name="Sharakhov I.V."/>
        </authorList>
    </citation>
    <scope>NUCLEOTIDE SEQUENCE [LARGE SCALE GENOMIC DNA]</scope>
    <source>
        <strain evidence="1 2">ALBI9_A</strain>
    </source>
</reference>
<reference evidence="1" key="2">
    <citation type="submission" date="2022-08" db="UniProtKB">
        <authorList>
            <consortium name="EnsemblMetazoa"/>
        </authorList>
    </citation>
    <scope>IDENTIFICATION</scope>
    <source>
        <strain evidence="1">STECLA/ALBI9_A</strain>
    </source>
</reference>
<dbReference type="VEuPathDB" id="VectorBase:AALB20_031205"/>
<protein>
    <submittedName>
        <fullName evidence="1">Uncharacterized protein</fullName>
    </submittedName>
</protein>
<keyword evidence="2" id="KW-1185">Reference proteome</keyword>
<sequence length="397" mass="42343">MKSLVVVWIALIITVYGQGGNKKCAQNGEYCLTHNDCCSRSCLSFSYKCVPVPPSASVGSTVIPVSNTFENRFGGSGGDGGASLTQKTCALEGEYCLTHSECCSGNCLFFSYKCVKLNNPNSSDSLSAREPSTTVTPIDLSNRVGEDSLAVTSTTAKSSNSPTVIKKCSAIGEYCLTPNDCCSGSCLSFSYKCVTNNVLKGSSNQQQSDQESGAIQNRFGPSTLTNATTCAAIGEYCLTSSECCSRSCLSFAYKCVNSYELMTAQAQNKQTTSITTSNRFGGSHTSVNAASTEKQCVSNGLYCSTNNECCSNACFKSLCSTEIRLGVPETVLTQPSVANGPYVSVRDLDDLITRFGGQTTQESRQHQRACVAVGDRCNNHADCCSKNCHSYRRKCVN</sequence>
<dbReference type="EnsemblMetazoa" id="AALB008786-RA">
    <property type="protein sequence ID" value="AALB008786-PA"/>
    <property type="gene ID" value="AALB008786"/>
</dbReference>
<organism evidence="1 2">
    <name type="scientific">Anopheles albimanus</name>
    <name type="common">New world malaria mosquito</name>
    <dbReference type="NCBI Taxonomy" id="7167"/>
    <lineage>
        <taxon>Eukaryota</taxon>
        <taxon>Metazoa</taxon>
        <taxon>Ecdysozoa</taxon>
        <taxon>Arthropoda</taxon>
        <taxon>Hexapoda</taxon>
        <taxon>Insecta</taxon>
        <taxon>Pterygota</taxon>
        <taxon>Neoptera</taxon>
        <taxon>Endopterygota</taxon>
        <taxon>Diptera</taxon>
        <taxon>Nematocera</taxon>
        <taxon>Culicoidea</taxon>
        <taxon>Culicidae</taxon>
        <taxon>Anophelinae</taxon>
        <taxon>Anopheles</taxon>
    </lineage>
</organism>